<dbReference type="SMART" id="SM00260">
    <property type="entry name" value="CheW"/>
    <property type="match status" value="1"/>
</dbReference>
<name>A0A147HSE0_9SPHN</name>
<dbReference type="RefSeq" id="WP_058734710.1">
    <property type="nucleotide sequence ID" value="NZ_LDTD01000160.1"/>
</dbReference>
<dbReference type="GO" id="GO:0006935">
    <property type="term" value="P:chemotaxis"/>
    <property type="evidence" value="ECO:0007669"/>
    <property type="project" value="InterPro"/>
</dbReference>
<dbReference type="InterPro" id="IPR002545">
    <property type="entry name" value="CheW-lke_dom"/>
</dbReference>
<dbReference type="Pfam" id="PF01584">
    <property type="entry name" value="CheW"/>
    <property type="match status" value="1"/>
</dbReference>
<dbReference type="STRING" id="33051.SB4_04240"/>
<organism evidence="2 3">
    <name type="scientific">Sphingomonas sanguinis</name>
    <dbReference type="NCBI Taxonomy" id="33051"/>
    <lineage>
        <taxon>Bacteria</taxon>
        <taxon>Pseudomonadati</taxon>
        <taxon>Pseudomonadota</taxon>
        <taxon>Alphaproteobacteria</taxon>
        <taxon>Sphingomonadales</taxon>
        <taxon>Sphingomonadaceae</taxon>
        <taxon>Sphingomonas</taxon>
    </lineage>
</organism>
<dbReference type="Gene3D" id="2.40.50.180">
    <property type="entry name" value="CheA-289, Domain 4"/>
    <property type="match status" value="1"/>
</dbReference>
<accession>A0A147HSE0</accession>
<protein>
    <submittedName>
        <fullName evidence="2">Chemotaxis protein CheW</fullName>
    </submittedName>
</protein>
<reference evidence="2 3" key="1">
    <citation type="journal article" date="2016" name="Front. Microbiol.">
        <title>Genomic Resource of Rice Seed Associated Bacteria.</title>
        <authorList>
            <person name="Midha S."/>
            <person name="Bansal K."/>
            <person name="Sharma S."/>
            <person name="Kumar N."/>
            <person name="Patil P.P."/>
            <person name="Chaudhry V."/>
            <person name="Patil P.B."/>
        </authorList>
    </citation>
    <scope>NUCLEOTIDE SEQUENCE [LARGE SCALE GENOMIC DNA]</scope>
    <source>
        <strain evidence="2 3">NS319</strain>
    </source>
</reference>
<dbReference type="EMBL" id="LDTD01000160">
    <property type="protein sequence ID" value="KTT67097.1"/>
    <property type="molecule type" value="Genomic_DNA"/>
</dbReference>
<evidence type="ECO:0000259" key="1">
    <source>
        <dbReference type="PROSITE" id="PS50851"/>
    </source>
</evidence>
<gene>
    <name evidence="2" type="ORF">NS319_17265</name>
</gene>
<dbReference type="SUPFAM" id="SSF50341">
    <property type="entry name" value="CheW-like"/>
    <property type="match status" value="1"/>
</dbReference>
<comment type="caution">
    <text evidence="2">The sequence shown here is derived from an EMBL/GenBank/DDBJ whole genome shotgun (WGS) entry which is preliminary data.</text>
</comment>
<dbReference type="PATRIC" id="fig|33051.3.peg.1027"/>
<dbReference type="PANTHER" id="PTHR22617">
    <property type="entry name" value="CHEMOTAXIS SENSOR HISTIDINE KINASE-RELATED"/>
    <property type="match status" value="1"/>
</dbReference>
<dbReference type="InterPro" id="IPR036061">
    <property type="entry name" value="CheW-like_dom_sf"/>
</dbReference>
<dbReference type="GO" id="GO:0005829">
    <property type="term" value="C:cytosol"/>
    <property type="evidence" value="ECO:0007669"/>
    <property type="project" value="TreeGrafter"/>
</dbReference>
<dbReference type="PROSITE" id="PS50851">
    <property type="entry name" value="CHEW"/>
    <property type="match status" value="1"/>
</dbReference>
<dbReference type="Gene3D" id="2.30.30.40">
    <property type="entry name" value="SH3 Domains"/>
    <property type="match status" value="1"/>
</dbReference>
<feature type="domain" description="CheW-like" evidence="1">
    <location>
        <begin position="7"/>
        <end position="154"/>
    </location>
</feature>
<dbReference type="Proteomes" id="UP000072867">
    <property type="component" value="Unassembled WGS sequence"/>
</dbReference>
<dbReference type="PANTHER" id="PTHR22617:SF23">
    <property type="entry name" value="CHEMOTAXIS PROTEIN CHEW"/>
    <property type="match status" value="1"/>
</dbReference>
<proteinExistence type="predicted"/>
<dbReference type="InterPro" id="IPR039315">
    <property type="entry name" value="CheW"/>
</dbReference>
<evidence type="ECO:0000313" key="3">
    <source>
        <dbReference type="Proteomes" id="UP000072867"/>
    </source>
</evidence>
<dbReference type="GO" id="GO:0007165">
    <property type="term" value="P:signal transduction"/>
    <property type="evidence" value="ECO:0007669"/>
    <property type="project" value="InterPro"/>
</dbReference>
<dbReference type="AlphaFoldDB" id="A0A147HSE0"/>
<evidence type="ECO:0000313" key="2">
    <source>
        <dbReference type="EMBL" id="KTT67097.1"/>
    </source>
</evidence>
<sequence length="168" mass="17991">MTGAAEDHQVVIFGLGTESFALPVAQVREILDHRPCFRMPHMPAWILGLTDIRGQSVPVVDLRRRLGMAPVETTPTTRVLVTEFQPKAEGAGPQRLGLVVDRVLDVSLYDAGAVESPPAIGGRWRIECVAAILRHKGDFAALLDLASIFAEDDPAMLDGTALASAIAA</sequence>